<name>A0ABT8Y6Q3_9SPHN</name>
<organism evidence="3 4">
    <name type="scientific">Sphingomonas natans</name>
    <dbReference type="NCBI Taxonomy" id="3063330"/>
    <lineage>
        <taxon>Bacteria</taxon>
        <taxon>Pseudomonadati</taxon>
        <taxon>Pseudomonadota</taxon>
        <taxon>Alphaproteobacteria</taxon>
        <taxon>Sphingomonadales</taxon>
        <taxon>Sphingomonadaceae</taxon>
        <taxon>Sphingomonas</taxon>
    </lineage>
</organism>
<keyword evidence="4" id="KW-1185">Reference proteome</keyword>
<feature type="signal peptide" evidence="1">
    <location>
        <begin position="1"/>
        <end position="18"/>
    </location>
</feature>
<gene>
    <name evidence="3" type="ORF">Q4F19_06375</name>
</gene>
<comment type="caution">
    <text evidence="3">The sequence shown here is derived from an EMBL/GenBank/DDBJ whole genome shotgun (WGS) entry which is preliminary data.</text>
</comment>
<evidence type="ECO:0000313" key="4">
    <source>
        <dbReference type="Proteomes" id="UP001169764"/>
    </source>
</evidence>
<feature type="domain" description="DUF2059" evidence="2">
    <location>
        <begin position="115"/>
        <end position="165"/>
    </location>
</feature>
<dbReference type="RefSeq" id="WP_303540812.1">
    <property type="nucleotide sequence ID" value="NZ_JAUOTP010000002.1"/>
</dbReference>
<evidence type="ECO:0000313" key="3">
    <source>
        <dbReference type="EMBL" id="MDO6414001.1"/>
    </source>
</evidence>
<dbReference type="Pfam" id="PF09832">
    <property type="entry name" value="DUF2059"/>
    <property type="match status" value="1"/>
</dbReference>
<reference evidence="3" key="1">
    <citation type="submission" date="2023-07" db="EMBL/GenBank/DDBJ databases">
        <authorList>
            <person name="Kim M."/>
        </authorList>
    </citation>
    <scope>NUCLEOTIDE SEQUENCE</scope>
    <source>
        <strain evidence="3">BIUV-7</strain>
    </source>
</reference>
<protein>
    <submittedName>
        <fullName evidence="3">DUF2059 domain-containing protein</fullName>
    </submittedName>
</protein>
<dbReference type="InterPro" id="IPR018637">
    <property type="entry name" value="DUF2059"/>
</dbReference>
<dbReference type="Proteomes" id="UP001169764">
    <property type="component" value="Unassembled WGS sequence"/>
</dbReference>
<dbReference type="EMBL" id="JAUOTP010000002">
    <property type="protein sequence ID" value="MDO6414001.1"/>
    <property type="molecule type" value="Genomic_DNA"/>
</dbReference>
<feature type="chain" id="PRO_5046391356" evidence="1">
    <location>
        <begin position="19"/>
        <end position="193"/>
    </location>
</feature>
<proteinExistence type="predicted"/>
<keyword evidence="1" id="KW-0732">Signal</keyword>
<evidence type="ECO:0000256" key="1">
    <source>
        <dbReference type="SAM" id="SignalP"/>
    </source>
</evidence>
<evidence type="ECO:0000259" key="2">
    <source>
        <dbReference type="Pfam" id="PF09832"/>
    </source>
</evidence>
<accession>A0ABT8Y6Q3</accession>
<sequence>MRRLAVFLLAALPLPVVAQAPAAPASAAPVDPAALAAARELFEASNIRATMRDSNEKTIAQMRSGQALSVYVDQNPQMRMKRATNPQAWDAALARLGTKQAAIMEKLLAELQPEVEERTVRLYAQTFSTADLKAITAFYRTPLGHRMIEKMPIVLSQTMSWVQSEIPKRIGPSMAALQPEIQRELTPLMSTPN</sequence>